<dbReference type="GO" id="GO:0005227">
    <property type="term" value="F:calcium-activated cation channel activity"/>
    <property type="evidence" value="ECO:0007669"/>
    <property type="project" value="InterPro"/>
</dbReference>
<dbReference type="OrthoDB" id="293453at2759"/>
<keyword evidence="5" id="KW-1185">Reference proteome</keyword>
<keyword evidence="2" id="KW-0472">Membrane</keyword>
<keyword evidence="2" id="KW-0812">Transmembrane</keyword>
<dbReference type="InParanoid" id="G0QPT5"/>
<protein>
    <recommendedName>
        <fullName evidence="3">CSC1/OSCA1-like cytosolic domain-containing protein</fullName>
    </recommendedName>
</protein>
<feature type="region of interest" description="Disordered" evidence="1">
    <location>
        <begin position="48"/>
        <end position="67"/>
    </location>
</feature>
<proteinExistence type="predicted"/>
<evidence type="ECO:0000256" key="2">
    <source>
        <dbReference type="SAM" id="Phobius"/>
    </source>
</evidence>
<feature type="transmembrane region" description="Helical" evidence="2">
    <location>
        <begin position="482"/>
        <end position="506"/>
    </location>
</feature>
<sequence length="795" mass="93801">MNQIQIQKPQNNLVNKASFHSFNNDEEKQNKQSPILLQKFESASLQSYNSKKNRKKKHSQQHNHDDNYDYLKIPPNWDLAKLHAKSRETKPEIGDENQIQDICQCCGYEINRKPINLWVNLIDIGFLGPGFPLFYNYLKNCVVMLTFLFLIQGIPNIIIHSQGTFCHSSSLKAFKHSEQQKEHPKKKFIEYCVENSVVKYSLANIINQQGHESFAIWSLLAMIVQLILTVYFRKQQKDMDNVVDEENVTPADYSVFVANIPKDLPNTKKEIQKIFEEESVQGKKVQVTKVVLVYDIKEILLLEEEIDEKIKDKQNILNDNFDLKNPKVLEIDVEIHYLHSQLHNLQHNIENDSNKFTGQAIICFQTEQFNYFKGGASEKYQDSLYVKDRHLYIQQAPEPAEIDWEYIHSTTKEKIIARTIANLATLLLTIFTFSVIALLSYLQSLMIDHAYEKLFEQQLHNKDKKIVDREKWSTKTSLNISFAIKLTLSLFTNTALITFFVEIIFFKNYYGIGGGMILGEYLVFINNAIIPGLAWIIDPWSIAKNYQRNKELAKGDKSTLTQKQANILMEHPDYAMGKRYADVMKTMWFTFFYSPAIPMATLWSILGIIIYYFADKYNLIYRRTVKENIGKGLTFEMIEMIEYCILLHCVFQNILFKLIISFIFIQFFKKSLEIFFLNINYFNTLTFIISLCLLLLQLFQCYLCKILMISYLKIKVNRKLIIMMMFKCFLIRTMIEKILLQNKKPQKKYQHKEVLIYIKIYINIYIIIYIYILYLYLYIYLLIQIFNISYYQIRI</sequence>
<dbReference type="OMA" id="EEYELHN"/>
<dbReference type="PANTHER" id="PTHR13018:SF83">
    <property type="entry name" value="RRM DOMAIN-CONTAINING PROTEIN"/>
    <property type="match status" value="1"/>
</dbReference>
<dbReference type="eggNOG" id="ENOG502SKQY">
    <property type="taxonomic scope" value="Eukaryota"/>
</dbReference>
<feature type="transmembrane region" description="Helical" evidence="2">
    <location>
        <begin position="214"/>
        <end position="232"/>
    </location>
</feature>
<name>G0QPT5_ICHMU</name>
<reference evidence="4 5" key="1">
    <citation type="submission" date="2011-07" db="EMBL/GenBank/DDBJ databases">
        <authorList>
            <person name="Coyne R."/>
            <person name="Brami D."/>
            <person name="Johnson J."/>
            <person name="Hostetler J."/>
            <person name="Hannick L."/>
            <person name="Clark T."/>
            <person name="Cassidy-Hanley D."/>
            <person name="Inman J."/>
        </authorList>
    </citation>
    <scope>NUCLEOTIDE SEQUENCE [LARGE SCALE GENOMIC DNA]</scope>
    <source>
        <strain evidence="4 5">G5</strain>
    </source>
</reference>
<gene>
    <name evidence="4" type="ORF">IMG5_070910</name>
</gene>
<dbReference type="Proteomes" id="UP000008983">
    <property type="component" value="Unassembled WGS sequence"/>
</dbReference>
<feature type="transmembrane region" description="Helical" evidence="2">
    <location>
        <begin position="592"/>
        <end position="614"/>
    </location>
</feature>
<feature type="transmembrane region" description="Helical" evidence="2">
    <location>
        <begin position="760"/>
        <end position="783"/>
    </location>
</feature>
<dbReference type="PANTHER" id="PTHR13018">
    <property type="entry name" value="PROBABLE MEMBRANE PROTEIN DUF221-RELATED"/>
    <property type="match status" value="1"/>
</dbReference>
<evidence type="ECO:0000313" key="5">
    <source>
        <dbReference type="Proteomes" id="UP000008983"/>
    </source>
</evidence>
<dbReference type="AlphaFoldDB" id="G0QPT5"/>
<feature type="transmembrane region" description="Helical" evidence="2">
    <location>
        <begin position="645"/>
        <end position="668"/>
    </location>
</feature>
<feature type="transmembrane region" description="Helical" evidence="2">
    <location>
        <begin position="720"/>
        <end position="740"/>
    </location>
</feature>
<feature type="transmembrane region" description="Helical" evidence="2">
    <location>
        <begin position="420"/>
        <end position="442"/>
    </location>
</feature>
<evidence type="ECO:0000256" key="1">
    <source>
        <dbReference type="SAM" id="MobiDB-lite"/>
    </source>
</evidence>
<dbReference type="InterPro" id="IPR045122">
    <property type="entry name" value="Csc1-like"/>
</dbReference>
<dbReference type="InterPro" id="IPR027815">
    <property type="entry name" value="CSC1/OSCA1-like_cyt"/>
</dbReference>
<evidence type="ECO:0000259" key="3">
    <source>
        <dbReference type="Pfam" id="PF14703"/>
    </source>
</evidence>
<keyword evidence="2" id="KW-1133">Transmembrane helix</keyword>
<accession>G0QPT5</accession>
<organism evidence="4 5">
    <name type="scientific">Ichthyophthirius multifiliis</name>
    <name type="common">White spot disease agent</name>
    <name type="synonym">Ich</name>
    <dbReference type="NCBI Taxonomy" id="5932"/>
    <lineage>
        <taxon>Eukaryota</taxon>
        <taxon>Sar</taxon>
        <taxon>Alveolata</taxon>
        <taxon>Ciliophora</taxon>
        <taxon>Intramacronucleata</taxon>
        <taxon>Oligohymenophorea</taxon>
        <taxon>Hymenostomatida</taxon>
        <taxon>Ophryoglenina</taxon>
        <taxon>Ichthyophthirius</taxon>
    </lineage>
</organism>
<evidence type="ECO:0000313" key="4">
    <source>
        <dbReference type="EMBL" id="EGR32765.1"/>
    </source>
</evidence>
<feature type="domain" description="CSC1/OSCA1-like cytosolic" evidence="3">
    <location>
        <begin position="252"/>
        <end position="405"/>
    </location>
</feature>
<dbReference type="GeneID" id="14908936"/>
<feature type="transmembrane region" description="Helical" evidence="2">
    <location>
        <begin position="518"/>
        <end position="537"/>
    </location>
</feature>
<dbReference type="EMBL" id="GL983576">
    <property type="protein sequence ID" value="EGR32765.1"/>
    <property type="molecule type" value="Genomic_DNA"/>
</dbReference>
<dbReference type="GO" id="GO:0005886">
    <property type="term" value="C:plasma membrane"/>
    <property type="evidence" value="ECO:0007669"/>
    <property type="project" value="TreeGrafter"/>
</dbReference>
<dbReference type="Pfam" id="PF14703">
    <property type="entry name" value="PHM7_cyt"/>
    <property type="match status" value="1"/>
</dbReference>
<feature type="compositionally biased region" description="Basic residues" evidence="1">
    <location>
        <begin position="51"/>
        <end position="61"/>
    </location>
</feature>
<dbReference type="RefSeq" id="XP_004036751.1">
    <property type="nucleotide sequence ID" value="XM_004036703.1"/>
</dbReference>
<feature type="transmembrane region" description="Helical" evidence="2">
    <location>
        <begin position="674"/>
        <end position="699"/>
    </location>
</feature>